<reference evidence="1 2" key="1">
    <citation type="journal article" date="2015" name="Nat. Commun.">
        <title>Lucilia cuprina genome unlocks parasitic fly biology to underpin future interventions.</title>
        <authorList>
            <person name="Anstead C.A."/>
            <person name="Korhonen P.K."/>
            <person name="Young N.D."/>
            <person name="Hall R.S."/>
            <person name="Jex A.R."/>
            <person name="Murali S.C."/>
            <person name="Hughes D.S."/>
            <person name="Lee S.F."/>
            <person name="Perry T."/>
            <person name="Stroehlein A.J."/>
            <person name="Ansell B.R."/>
            <person name="Breugelmans B."/>
            <person name="Hofmann A."/>
            <person name="Qu J."/>
            <person name="Dugan S."/>
            <person name="Lee S.L."/>
            <person name="Chao H."/>
            <person name="Dinh H."/>
            <person name="Han Y."/>
            <person name="Doddapaneni H.V."/>
            <person name="Worley K.C."/>
            <person name="Muzny D.M."/>
            <person name="Ioannidis P."/>
            <person name="Waterhouse R.M."/>
            <person name="Zdobnov E.M."/>
            <person name="James P.J."/>
            <person name="Bagnall N.H."/>
            <person name="Kotze A.C."/>
            <person name="Gibbs R.A."/>
            <person name="Richards S."/>
            <person name="Batterham P."/>
            <person name="Gasser R.B."/>
        </authorList>
    </citation>
    <scope>NUCLEOTIDE SEQUENCE [LARGE SCALE GENOMIC DNA]</scope>
    <source>
        <strain evidence="1 2">LS</strain>
        <tissue evidence="1">Full body</tissue>
    </source>
</reference>
<keyword evidence="2" id="KW-1185">Reference proteome</keyword>
<dbReference type="EMBL" id="JRES01000186">
    <property type="protein sequence ID" value="KNC33496.1"/>
    <property type="molecule type" value="Genomic_DNA"/>
</dbReference>
<evidence type="ECO:0000313" key="2">
    <source>
        <dbReference type="Proteomes" id="UP000037069"/>
    </source>
</evidence>
<accession>A0A0L0CMJ2</accession>
<sequence>MDTKLFVKPFDIVKNIQFQWYLVQYNKDPNKFARKVIRSDEIIWNPNFQLPMPNYETQQKEHVLIPDQGQIYLGYIIHKASSEQEALDRLKRLQYLSLQVIQSRGLNDIMQKIYFNHNFWILIMYSNSLSLSLHVEKQSAFGIFHKNEVIVKKESANNIVAYIQENQATHKGLVIKITNNLQELLYIMEILKNNVVNSFQNNNSIFLGQKREESFRKLQQLELVMQKEGQFLLQTLHKLDVRKSRVRQRIVYLKTLASLNNIQITNNN</sequence>
<dbReference type="Proteomes" id="UP000037069">
    <property type="component" value="Unassembled WGS sequence"/>
</dbReference>
<dbReference type="AlphaFoldDB" id="A0A0L0CMJ2"/>
<proteinExistence type="predicted"/>
<organism evidence="1 2">
    <name type="scientific">Lucilia cuprina</name>
    <name type="common">Green bottle fly</name>
    <name type="synonym">Australian sheep blowfly</name>
    <dbReference type="NCBI Taxonomy" id="7375"/>
    <lineage>
        <taxon>Eukaryota</taxon>
        <taxon>Metazoa</taxon>
        <taxon>Ecdysozoa</taxon>
        <taxon>Arthropoda</taxon>
        <taxon>Hexapoda</taxon>
        <taxon>Insecta</taxon>
        <taxon>Pterygota</taxon>
        <taxon>Neoptera</taxon>
        <taxon>Endopterygota</taxon>
        <taxon>Diptera</taxon>
        <taxon>Brachycera</taxon>
        <taxon>Muscomorpha</taxon>
        <taxon>Oestroidea</taxon>
        <taxon>Calliphoridae</taxon>
        <taxon>Luciliinae</taxon>
        <taxon>Lucilia</taxon>
    </lineage>
</organism>
<name>A0A0L0CMJ2_LUCCU</name>
<evidence type="ECO:0000313" key="1">
    <source>
        <dbReference type="EMBL" id="KNC33496.1"/>
    </source>
</evidence>
<dbReference type="OrthoDB" id="7974028at2759"/>
<comment type="caution">
    <text evidence="1">The sequence shown here is derived from an EMBL/GenBank/DDBJ whole genome shotgun (WGS) entry which is preliminary data.</text>
</comment>
<protein>
    <submittedName>
        <fullName evidence="1">Uncharacterized protein</fullName>
    </submittedName>
</protein>
<gene>
    <name evidence="1" type="ORF">FF38_05837</name>
</gene>